<dbReference type="GO" id="GO:0005737">
    <property type="term" value="C:cytoplasm"/>
    <property type="evidence" value="ECO:0007669"/>
    <property type="project" value="UniProtKB-SubCell"/>
</dbReference>
<dbReference type="InterPro" id="IPR056823">
    <property type="entry name" value="TEN-like_YD-shell"/>
</dbReference>
<proteinExistence type="predicted"/>
<evidence type="ECO:0000259" key="8">
    <source>
        <dbReference type="Pfam" id="PF25023"/>
    </source>
</evidence>
<evidence type="ECO:0000256" key="5">
    <source>
        <dbReference type="ARBA" id="ARBA00023069"/>
    </source>
</evidence>
<feature type="domain" description="Teneurin-like YD-shell" evidence="8">
    <location>
        <begin position="684"/>
        <end position="842"/>
    </location>
</feature>
<keyword evidence="5" id="KW-0969">Cilium</keyword>
<dbReference type="InterPro" id="IPR053879">
    <property type="entry name" value="HYDIN_VesB_CFA65-like_Ig"/>
</dbReference>
<evidence type="ECO:0000256" key="1">
    <source>
        <dbReference type="ARBA" id="ARBA00004138"/>
    </source>
</evidence>
<evidence type="ECO:0000313" key="9">
    <source>
        <dbReference type="EMBL" id="RFT15310.1"/>
    </source>
</evidence>
<evidence type="ECO:0000259" key="7">
    <source>
        <dbReference type="Pfam" id="PF22544"/>
    </source>
</evidence>
<gene>
    <name evidence="9" type="ORF">OP8BY_0419</name>
</gene>
<dbReference type="Pfam" id="PF25023">
    <property type="entry name" value="TEN_YD-shell"/>
    <property type="match status" value="2"/>
</dbReference>
<feature type="domain" description="Teneurin-like YD-shell" evidence="8">
    <location>
        <begin position="1895"/>
        <end position="2017"/>
    </location>
</feature>
<sequence length="2180" mass="244391">MRRKNLILRVFSFLPSFLLIAFLFIGISDNLFAQYGSNGIFDRIGIIAEHGFHGAVPEENIDLFTGNLTLKFLDIQLPGPNNFDLVIWRVYNSKILRDRIAGNPAVIQQEPYSWVGLGWSLHMGRLHYANNKADDTPVIEFPDGRWETAYPSIDFNNSFLTRQFLKLEYDNSGIYRLHFRDGTIWTFGAQANIQYINTSEQVKLVTRIEDSYGHHIDITYKNGLPVITQITDSLGRTINFISEGTTNPKLVRIEVKNATGQTVNYYYSVGTFSGGYYKLTSYDPPELSASTYEYNSTYELVKVNTSYGGSIEYSYNDHDFYYYNMPYVSRVLTQKKIKFDPGDSGKLWLYSYPSYANGNDGTVTVQGPESIIYVTYNGTGGDPFNSGWGIGLIKQKYFNDGSYSEIYSWISKQISNYDWIAGSLNLGKIKAPVLLSLTKSTLGDCPSKEEYEYDSLTLKYGLPRKIKYYGAGSFRYYKQLGYFFEDTQHGGDVFLNKYMVSHIGSEKVYSSSGSLLKENNVYYFTDEGKCGAIKKVQKKRGPSETLVWDYTYQENTGTKTIIITINPPGNNSGIETCTYMYGALAKIERPGYVELNRSISQYDSSILTETNQHGGTYSFSYDNLGRITNINMPSGFNPISATWSTNSVTITQGNHKIIKYWDGLGRDLGHEEQGDGIALYYRKTRDAEGRVIKENKGSINASDQYCYFYNGAGRLTQIKDPLNNITTYTYSDKKTIIKDSLNNQTELTFDYLPGLVKELKDPSGKSAIYTYDDIGRLKTVVYNGARTQSYDYDFLDNVVSESHPETGLINYAYNSENLLSQKSHAGTTISYEYNTSNQLKKILTVDETINYIYDSLGRIARIYSSKGWERNNINYNVFGSVEEETQVIPGLGSKTTKYEYDGNNVLKKVVYADGRSVIYTNNSLNVPEMASFNGQTLVSQVSYGTGKQPTGITISGNQTEYTASYNSIGQLISASLMKSGTPLYGASYSYDAVGNIISITNTNPLVLNASFTYDNLYRLKTAAYTPSGVGRVNNFEYSYDQYGNLTQVKEIKDNETQIFSMSYNTKNQRADFTFDSRGNLLTASGYQYEWDALNRLSRLQYGTELRGKYLYNERGLRIRALPALPEINLRVGSNNIPDGSQVELRAAPGSYVDKTFTIENLGDAILNLYGSPIVVISGPDSNQFAVIQQPASSLAPGGSTNFIIRFSPSSAGIKTAVISLVDNDLDENPYEINLIGTEPVPDINLKLDGADLPNGQAVDIPCNLNGTADKSFAVENTGDAQLVLTGNPPVYVSGPDADQFSVVQMPSSVIEPGQSSAFIIRFSPTSPRNKSATITLSNNDPDENPYQINLVGIVIEARPEIEIETAMGQTILCGSYYDFGTVLITEPTSESFLIRNLGTSTLTLTGYPPVDCYGQNRIEFLVTQPVTTSINPGQSSVFSIALSPITPGYKIATISIKNDDTDENPYTFNVIANVEPGQEPSGLKIEQPESEEELQAGSLSSITWKGGSKLQRLDIEYSIDNGSSFIRLAQRYENKGKYAWRVPSANIPAALVRLTDADGLPFESEVISYELFFKVNKFTFQDAGLAALKLGLAFPDQRTNGNWQSSIIIKVGNSGKIEGLRCGIVEKDINSSTQAINRWHHLQTIFDRRTYSLSTFLDGMKIIEDAPMDLSINVMATPEITLVTFPGAEVLIDDLVVKVWDTTFNSVSGDTGEPLFLPVLKERFENYISDEELSSGGWKVSKVGEDGQESVELLNVLESCSGLKSLRLSTGEGAYYVVNKSIALPERYPFDVSDEGFGIRAKSRGKAVMEEEARRILALRERSREGGSLLKEAIKGRLKGAGQSCDLEGRQVTSLSLTESGVEVQSVGTTGTYYIYSFDGKLLAEYNGLGECMRDYIYLGDRLLAEYQPQSGALYYYTLDHINSVRVVTDGAGNRVFAAAYDPYGGIQKIWENSYTPAMKFSGKERDSESSLDYFGARYYGSYYYRWLSPDPVINKDAALTNPQLWNLYTFCRNNPVTYWDPDGAIETSLTKLGPIYNKKRLSCCLFGWFDPIEKNILVEEADGKFSASFKYHAYIAIILHKKDDEILEHEQHHAAGYEWLYVRNVEEFKKAEMQTFESKEEAFRFGVKFYEKTVNWRPFKWKLHDPNWPKIGELQGFNFFGAITHRYMWKMWYQKNDWD</sequence>
<keyword evidence="4" id="KW-0677">Repeat</keyword>
<organism evidence="9 10">
    <name type="scientific">Candidatus Saccharicenans subterraneus</name>
    <dbReference type="NCBI Taxonomy" id="2508984"/>
    <lineage>
        <taxon>Bacteria</taxon>
        <taxon>Candidatus Aminicenantota</taxon>
        <taxon>Candidatus Aminicenantia</taxon>
        <taxon>Candidatus Aminicenantales</taxon>
        <taxon>Candidatus Saccharicenantaceae</taxon>
        <taxon>Candidatus Saccharicenans</taxon>
    </lineage>
</organism>
<dbReference type="NCBIfam" id="TIGR03696">
    <property type="entry name" value="Rhs_assc_core"/>
    <property type="match status" value="1"/>
</dbReference>
<protein>
    <submittedName>
        <fullName evidence="9">YD repeat protein</fullName>
    </submittedName>
</protein>
<keyword evidence="6" id="KW-0966">Cell projection</keyword>
<evidence type="ECO:0000256" key="6">
    <source>
        <dbReference type="ARBA" id="ARBA00023273"/>
    </source>
</evidence>
<accession>A0A3E2BKN7</accession>
<dbReference type="Pfam" id="PF22544">
    <property type="entry name" value="HYDIN_VesB_CFA65-like_Ig"/>
    <property type="match status" value="1"/>
</dbReference>
<feature type="domain" description="HYDIN/VesB/CFA65-like Ig-like" evidence="7">
    <location>
        <begin position="1376"/>
        <end position="1463"/>
    </location>
</feature>
<dbReference type="NCBIfam" id="NF012200">
    <property type="entry name" value="choice_anch_D"/>
    <property type="match status" value="3"/>
</dbReference>
<dbReference type="Proteomes" id="UP000257323">
    <property type="component" value="Unassembled WGS sequence"/>
</dbReference>
<name>A0A3E2BKN7_9BACT</name>
<dbReference type="InterPro" id="IPR022385">
    <property type="entry name" value="Rhs_assc_core"/>
</dbReference>
<dbReference type="InterPro" id="IPR013783">
    <property type="entry name" value="Ig-like_fold"/>
</dbReference>
<evidence type="ECO:0000256" key="3">
    <source>
        <dbReference type="ARBA" id="ARBA00022490"/>
    </source>
</evidence>
<comment type="caution">
    <text evidence="9">The sequence shown here is derived from an EMBL/GenBank/DDBJ whole genome shotgun (WGS) entry which is preliminary data.</text>
</comment>
<evidence type="ECO:0000256" key="2">
    <source>
        <dbReference type="ARBA" id="ARBA00004496"/>
    </source>
</evidence>
<dbReference type="PANTHER" id="PTHR32305">
    <property type="match status" value="1"/>
</dbReference>
<evidence type="ECO:0000256" key="4">
    <source>
        <dbReference type="ARBA" id="ARBA00022737"/>
    </source>
</evidence>
<keyword evidence="3" id="KW-0963">Cytoplasm</keyword>
<reference evidence="9 10" key="1">
    <citation type="submission" date="2018-08" db="EMBL/GenBank/DDBJ databases">
        <title>Genome analysis of the thermophilic bacterium of the candidate phylum Aminicenantes from deep subsurface aquifer revealed its physiology and ecological role.</title>
        <authorList>
            <person name="Kadnikov V.V."/>
            <person name="Mardanov A.V."/>
            <person name="Beletsky A.V."/>
            <person name="Karnachuk O.V."/>
            <person name="Ravin N.V."/>
        </authorList>
    </citation>
    <scope>NUCLEOTIDE SEQUENCE [LARGE SCALE GENOMIC DNA]</scope>
    <source>
        <strain evidence="9">BY38</strain>
    </source>
</reference>
<dbReference type="PANTHER" id="PTHR32305:SF15">
    <property type="entry name" value="PROTEIN RHSA-RELATED"/>
    <property type="match status" value="1"/>
</dbReference>
<evidence type="ECO:0000313" key="10">
    <source>
        <dbReference type="Proteomes" id="UP000257323"/>
    </source>
</evidence>
<comment type="subcellular location">
    <subcellularLocation>
        <location evidence="1">Cell projection</location>
        <location evidence="1">Cilium</location>
    </subcellularLocation>
    <subcellularLocation>
        <location evidence="2">Cytoplasm</location>
    </subcellularLocation>
</comment>
<dbReference type="Gene3D" id="2.180.10.10">
    <property type="entry name" value="RHS repeat-associated core"/>
    <property type="match status" value="2"/>
</dbReference>
<dbReference type="Gene3D" id="2.60.40.10">
    <property type="entry name" value="Immunoglobulins"/>
    <property type="match status" value="3"/>
</dbReference>
<dbReference type="EMBL" id="QUAH01000010">
    <property type="protein sequence ID" value="RFT15310.1"/>
    <property type="molecule type" value="Genomic_DNA"/>
</dbReference>
<dbReference type="InterPro" id="IPR050708">
    <property type="entry name" value="T6SS_VgrG/RHS"/>
</dbReference>